<proteinExistence type="inferred from homology"/>
<organism evidence="7 8">
    <name type="scientific">Alistipes dispar</name>
    <dbReference type="NCBI Taxonomy" id="2585119"/>
    <lineage>
        <taxon>Bacteria</taxon>
        <taxon>Pseudomonadati</taxon>
        <taxon>Bacteroidota</taxon>
        <taxon>Bacteroidia</taxon>
        <taxon>Bacteroidales</taxon>
        <taxon>Rikenellaceae</taxon>
        <taxon>Alistipes</taxon>
    </lineage>
</organism>
<sequence length="184" mass="20999">MQMDERILAEGCREGDGAARRELYDRFAGRLMAVCMRYAGDRATAEDLLHDAFLKIYGAFGKFSYRGPGSLRAWMERVTVNVALEWLRGRNRLGMTELDEGRVAATVAEPAVSDVEQVPREVLLRFVSELPEGYRAVFNLYCIEEYSHREIARMLGINEKSSSSQLFRARALLARKIRAYLESH</sequence>
<keyword evidence="3" id="KW-0731">Sigma factor</keyword>
<dbReference type="Pfam" id="PF08281">
    <property type="entry name" value="Sigma70_r4_2"/>
    <property type="match status" value="1"/>
</dbReference>
<evidence type="ECO:0000313" key="7">
    <source>
        <dbReference type="EMBL" id="BBL07257.1"/>
    </source>
</evidence>
<dbReference type="Pfam" id="PF04542">
    <property type="entry name" value="Sigma70_r2"/>
    <property type="match status" value="1"/>
</dbReference>
<protein>
    <submittedName>
        <fullName evidence="7">DNA-directed RNA polymerase sigma-70 factor</fullName>
    </submittedName>
</protein>
<dbReference type="SUPFAM" id="SSF88946">
    <property type="entry name" value="Sigma2 domain of RNA polymerase sigma factors"/>
    <property type="match status" value="1"/>
</dbReference>
<reference evidence="8" key="1">
    <citation type="submission" date="2019-06" db="EMBL/GenBank/DDBJ databases">
        <title>Alistipes onderdonkii subsp. vulgaris subsp. nov., Alistipes dispar sp. nov. and Alistipes communis sp. nov., isolated from human faeces, and creation of Alistipes onderdonkii subsp. onderdonkii subsp. nov.</title>
        <authorList>
            <person name="Sakamoto M."/>
            <person name="Ikeyama N."/>
            <person name="Ogata Y."/>
            <person name="Suda W."/>
            <person name="Iino T."/>
            <person name="Hattori M."/>
            <person name="Ohkuma M."/>
        </authorList>
    </citation>
    <scope>NUCLEOTIDE SEQUENCE [LARGE SCALE GENOMIC DNA]</scope>
    <source>
        <strain evidence="8">5CPEGH6</strain>
    </source>
</reference>
<dbReference type="EMBL" id="AP019736">
    <property type="protein sequence ID" value="BBL07257.1"/>
    <property type="molecule type" value="Genomic_DNA"/>
</dbReference>
<comment type="similarity">
    <text evidence="1">Belongs to the sigma-70 factor family. ECF subfamily.</text>
</comment>
<dbReference type="InterPro" id="IPR013324">
    <property type="entry name" value="RNA_pol_sigma_r3/r4-like"/>
</dbReference>
<keyword evidence="8" id="KW-1185">Reference proteome</keyword>
<dbReference type="InterPro" id="IPR014284">
    <property type="entry name" value="RNA_pol_sigma-70_dom"/>
</dbReference>
<evidence type="ECO:0000313" key="8">
    <source>
        <dbReference type="Proteomes" id="UP000319374"/>
    </source>
</evidence>
<dbReference type="Gene3D" id="1.10.10.10">
    <property type="entry name" value="Winged helix-like DNA-binding domain superfamily/Winged helix DNA-binding domain"/>
    <property type="match status" value="1"/>
</dbReference>
<dbReference type="NCBIfam" id="TIGR02937">
    <property type="entry name" value="sigma70-ECF"/>
    <property type="match status" value="1"/>
</dbReference>
<keyword evidence="2" id="KW-0805">Transcription regulation</keyword>
<evidence type="ECO:0000256" key="2">
    <source>
        <dbReference type="ARBA" id="ARBA00023015"/>
    </source>
</evidence>
<keyword evidence="4" id="KW-0804">Transcription</keyword>
<dbReference type="Gene3D" id="1.10.1740.10">
    <property type="match status" value="1"/>
</dbReference>
<dbReference type="InterPro" id="IPR013325">
    <property type="entry name" value="RNA_pol_sigma_r2"/>
</dbReference>
<evidence type="ECO:0000259" key="5">
    <source>
        <dbReference type="Pfam" id="PF04542"/>
    </source>
</evidence>
<accession>A0A4Y1X1S3</accession>
<feature type="domain" description="RNA polymerase sigma factor 70 region 4 type 2" evidence="6">
    <location>
        <begin position="121"/>
        <end position="173"/>
    </location>
</feature>
<dbReference type="PANTHER" id="PTHR43133">
    <property type="entry name" value="RNA POLYMERASE ECF-TYPE SIGMA FACTO"/>
    <property type="match status" value="1"/>
</dbReference>
<dbReference type="GO" id="GO:0003677">
    <property type="term" value="F:DNA binding"/>
    <property type="evidence" value="ECO:0007669"/>
    <property type="project" value="InterPro"/>
</dbReference>
<feature type="domain" description="RNA polymerase sigma-70 region 2" evidence="5">
    <location>
        <begin position="23"/>
        <end position="92"/>
    </location>
</feature>
<name>A0A4Y1X1S3_9BACT</name>
<dbReference type="InterPro" id="IPR039425">
    <property type="entry name" value="RNA_pol_sigma-70-like"/>
</dbReference>
<dbReference type="CDD" id="cd06171">
    <property type="entry name" value="Sigma70_r4"/>
    <property type="match status" value="1"/>
</dbReference>
<dbReference type="Proteomes" id="UP000319374">
    <property type="component" value="Chromosome"/>
</dbReference>
<dbReference type="KEGG" id="ada:A5CPEGH6_18950"/>
<evidence type="ECO:0000256" key="4">
    <source>
        <dbReference type="ARBA" id="ARBA00023163"/>
    </source>
</evidence>
<gene>
    <name evidence="7" type="ORF">A5CPEGH6_18950</name>
</gene>
<evidence type="ECO:0000256" key="3">
    <source>
        <dbReference type="ARBA" id="ARBA00023082"/>
    </source>
</evidence>
<keyword evidence="7" id="KW-0240">DNA-directed RNA polymerase</keyword>
<dbReference type="InterPro" id="IPR013249">
    <property type="entry name" value="RNA_pol_sigma70_r4_t2"/>
</dbReference>
<dbReference type="InterPro" id="IPR036388">
    <property type="entry name" value="WH-like_DNA-bd_sf"/>
</dbReference>
<dbReference type="PANTHER" id="PTHR43133:SF46">
    <property type="entry name" value="RNA POLYMERASE SIGMA-70 FACTOR ECF SUBFAMILY"/>
    <property type="match status" value="1"/>
</dbReference>
<dbReference type="GO" id="GO:0006352">
    <property type="term" value="P:DNA-templated transcription initiation"/>
    <property type="evidence" value="ECO:0007669"/>
    <property type="project" value="InterPro"/>
</dbReference>
<dbReference type="GO" id="GO:0000428">
    <property type="term" value="C:DNA-directed RNA polymerase complex"/>
    <property type="evidence" value="ECO:0007669"/>
    <property type="project" value="UniProtKB-KW"/>
</dbReference>
<dbReference type="InterPro" id="IPR007627">
    <property type="entry name" value="RNA_pol_sigma70_r2"/>
</dbReference>
<dbReference type="SUPFAM" id="SSF88659">
    <property type="entry name" value="Sigma3 and sigma4 domains of RNA polymerase sigma factors"/>
    <property type="match status" value="1"/>
</dbReference>
<dbReference type="GO" id="GO:0016987">
    <property type="term" value="F:sigma factor activity"/>
    <property type="evidence" value="ECO:0007669"/>
    <property type="project" value="UniProtKB-KW"/>
</dbReference>
<dbReference type="AlphaFoldDB" id="A0A4Y1X1S3"/>
<evidence type="ECO:0000256" key="1">
    <source>
        <dbReference type="ARBA" id="ARBA00010641"/>
    </source>
</evidence>
<evidence type="ECO:0000259" key="6">
    <source>
        <dbReference type="Pfam" id="PF08281"/>
    </source>
</evidence>